<accession>A0A7H0EZP1</accession>
<dbReference type="KEGG" id="ccur:IAR63_15680"/>
<feature type="transmembrane region" description="Helical" evidence="1">
    <location>
        <begin position="21"/>
        <end position="43"/>
    </location>
</feature>
<proteinExistence type="predicted"/>
<organism evidence="2 3">
    <name type="scientific">Cylindrospermopsis curvispora GIHE-G1</name>
    <dbReference type="NCBI Taxonomy" id="2666332"/>
    <lineage>
        <taxon>Bacteria</taxon>
        <taxon>Bacillati</taxon>
        <taxon>Cyanobacteriota</taxon>
        <taxon>Cyanophyceae</taxon>
        <taxon>Nostocales</taxon>
        <taxon>Aphanizomenonaceae</taxon>
        <taxon>Cylindrospermopsis</taxon>
    </lineage>
</organism>
<reference evidence="2 3" key="1">
    <citation type="submission" date="2020-08" db="EMBL/GenBank/DDBJ databases">
        <title>Complete genome sequence of Raphidiopsis curvispora isolated from drinking water reservoir in South Korea.</title>
        <authorList>
            <person name="Jeong J."/>
        </authorList>
    </citation>
    <scope>NUCLEOTIDE SEQUENCE [LARGE SCALE GENOMIC DNA]</scope>
    <source>
        <strain evidence="2 3">GIHE-G1</strain>
    </source>
</reference>
<keyword evidence="3" id="KW-1185">Reference proteome</keyword>
<name>A0A7H0EZP1_9CYAN</name>
<dbReference type="Proteomes" id="UP000516013">
    <property type="component" value="Chromosome"/>
</dbReference>
<dbReference type="EMBL" id="CP060822">
    <property type="protein sequence ID" value="QNP29257.1"/>
    <property type="molecule type" value="Genomic_DNA"/>
</dbReference>
<feature type="transmembrane region" description="Helical" evidence="1">
    <location>
        <begin position="63"/>
        <end position="82"/>
    </location>
</feature>
<evidence type="ECO:0000256" key="1">
    <source>
        <dbReference type="SAM" id="Phobius"/>
    </source>
</evidence>
<sequence length="340" mass="38587">MQPPKRSLTKRDREKQLLEELEKLVFFGSVLGIVGLVILYIYLDGLLQQNEKPSIQILELCKSLITNLISVPFLFVLSYMTYRRIHSITTQVNNETLSEVIAEAVVKKLINPNNNIEIPQISKIQDTLSGIQETLSPLDINEIALSLENERYGGVKCVLNHLYIQDLEREFSESRNIVIMNTWIPNLSDLSGSLITAINNGCKTRIMILYPNSGISALRSEALGDTTDGVKTSILNCLNDLRGIHNKIRPENRDGLKIRVFNSLPSISVYGTDKHYFVSFFMHEKLAIRSPQMKVTSQNSLLGQSVGKEIDTIWGIGKEFRDINEWTTELERMAKEFTIQ</sequence>
<dbReference type="AlphaFoldDB" id="A0A7H0EZP1"/>
<keyword evidence="1" id="KW-0472">Membrane</keyword>
<evidence type="ECO:0000313" key="2">
    <source>
        <dbReference type="EMBL" id="QNP29257.1"/>
    </source>
</evidence>
<dbReference type="RefSeq" id="WP_187705911.1">
    <property type="nucleotide sequence ID" value="NZ_CP060822.1"/>
</dbReference>
<keyword evidence="1" id="KW-1133">Transmembrane helix</keyword>
<keyword evidence="1" id="KW-0812">Transmembrane</keyword>
<evidence type="ECO:0000313" key="3">
    <source>
        <dbReference type="Proteomes" id="UP000516013"/>
    </source>
</evidence>
<protein>
    <submittedName>
        <fullName evidence="2">Uncharacterized protein</fullName>
    </submittedName>
</protein>
<gene>
    <name evidence="2" type="ORF">IAR63_15680</name>
</gene>